<keyword evidence="1" id="KW-0472">Membrane</keyword>
<dbReference type="InterPro" id="IPR036265">
    <property type="entry name" value="HIT-like_sf"/>
</dbReference>
<feature type="transmembrane region" description="Helical" evidence="1">
    <location>
        <begin position="43"/>
        <end position="63"/>
    </location>
</feature>
<evidence type="ECO:0000313" key="6">
    <source>
        <dbReference type="RefSeq" id="XP_014670222.1"/>
    </source>
</evidence>
<accession>A0ABM1EDF1</accession>
<organism evidence="2 6">
    <name type="scientific">Priapulus caudatus</name>
    <name type="common">Priapulid worm</name>
    <dbReference type="NCBI Taxonomy" id="37621"/>
    <lineage>
        <taxon>Eukaryota</taxon>
        <taxon>Metazoa</taxon>
        <taxon>Ecdysozoa</taxon>
        <taxon>Scalidophora</taxon>
        <taxon>Priapulida</taxon>
        <taxon>Priapulimorpha</taxon>
        <taxon>Priapulimorphida</taxon>
        <taxon>Priapulidae</taxon>
        <taxon>Priapulus</taxon>
    </lineage>
</organism>
<dbReference type="PANTHER" id="PTHR34714">
    <property type="entry name" value="EGF-LIKE DOMAIN-CONTAINING PROTEIN"/>
    <property type="match status" value="1"/>
</dbReference>
<gene>
    <name evidence="3 4 5 6" type="primary">LOC106811190</name>
</gene>
<keyword evidence="2" id="KW-1185">Reference proteome</keyword>
<dbReference type="RefSeq" id="XP_014670221.1">
    <property type="nucleotide sequence ID" value="XM_014814735.1"/>
</dbReference>
<dbReference type="PANTHER" id="PTHR34714:SF3">
    <property type="match status" value="1"/>
</dbReference>
<evidence type="ECO:0000256" key="1">
    <source>
        <dbReference type="SAM" id="Phobius"/>
    </source>
</evidence>
<evidence type="ECO:0000313" key="4">
    <source>
        <dbReference type="RefSeq" id="XP_014670220.1"/>
    </source>
</evidence>
<dbReference type="RefSeq" id="XP_014670220.1">
    <property type="nucleotide sequence ID" value="XM_014814734.1"/>
</dbReference>
<dbReference type="RefSeq" id="XP_014670222.1">
    <property type="nucleotide sequence ID" value="XM_014814736.1"/>
</dbReference>
<keyword evidence="1" id="KW-0812">Transmembrane</keyword>
<proteinExistence type="predicted"/>
<keyword evidence="1" id="KW-1133">Transmembrane helix</keyword>
<dbReference type="RefSeq" id="XP_014670219.1">
    <property type="nucleotide sequence ID" value="XM_014814733.1"/>
</dbReference>
<name>A0ABM1EDF1_PRICU</name>
<evidence type="ECO:0000313" key="5">
    <source>
        <dbReference type="RefSeq" id="XP_014670221.1"/>
    </source>
</evidence>
<dbReference type="SUPFAM" id="SSF54197">
    <property type="entry name" value="HIT-like"/>
    <property type="match status" value="1"/>
</dbReference>
<dbReference type="GeneID" id="106811190"/>
<sequence>MVGPCAEQECQDNRCHVTRGDWGMNWCTGAWNMVVRYRGNWKLLFLVIIVFAVLVTVGCLYLLTPLPPPATTDEEWKQGERDSEESYSIWPPYSNRALNPPEWYYSSCFGVRDFKAFQLMDLTNRVTAWRNSSKRECRDWLRRFDTIFGVTTTTGNLYMSQSFRDKMLVQLGRRELVKEMAAQRIVEVRNKLTGEQTLFNPLRGRRTTGRRSLDAVARVDELARRTQGTCDFCSYMTMTAADTFGRVESPFSFSAANAFKLDVWHSLFLTRSHHPLDVSEQMLRDLFENTASTWFAKVHSLAPEYRYPHMTWDNLPEAGASQVHPHVHGMITRERYYNRMEHVRRAAEVYHRRHPGRNYFSDLTEIHQALGLAVSYGAATAFAHLTPTKDNEVVIISRAADGDFYSMLHYVIRALVDDMDRLAYSIGIVLPPLGNTDGRGYMPAFARVVSRSEGGNVSDISSIELFNVNNVNVDPNEVFRRVRNSVRVRGVPH</sequence>
<protein>
    <submittedName>
        <fullName evidence="3 4">Uncharacterized protein LOC106811190</fullName>
    </submittedName>
</protein>
<dbReference type="Proteomes" id="UP000695022">
    <property type="component" value="Unplaced"/>
</dbReference>
<reference evidence="3 4" key="1">
    <citation type="submission" date="2025-05" db="UniProtKB">
        <authorList>
            <consortium name="RefSeq"/>
        </authorList>
    </citation>
    <scope>IDENTIFICATION</scope>
</reference>
<evidence type="ECO:0000313" key="3">
    <source>
        <dbReference type="RefSeq" id="XP_014670219.1"/>
    </source>
</evidence>
<evidence type="ECO:0000313" key="2">
    <source>
        <dbReference type="Proteomes" id="UP000695022"/>
    </source>
</evidence>